<accession>A0A7J5AQC8</accession>
<reference evidence="1 2" key="1">
    <citation type="submission" date="2019-09" db="EMBL/GenBank/DDBJ databases">
        <authorList>
            <person name="Cao W.R."/>
        </authorList>
    </citation>
    <scope>NUCLEOTIDE SEQUENCE [LARGE SCALE GENOMIC DNA]</scope>
    <source>
        <strain evidence="2">a4</strain>
    </source>
</reference>
<comment type="caution">
    <text evidence="1">The sequence shown here is derived from an EMBL/GenBank/DDBJ whole genome shotgun (WGS) entry which is preliminary data.</text>
</comment>
<gene>
    <name evidence="1" type="ORF">F7018_05460</name>
</gene>
<organism evidence="1 2">
    <name type="scientific">Tenacibaculum aiptasiae</name>
    <dbReference type="NCBI Taxonomy" id="426481"/>
    <lineage>
        <taxon>Bacteria</taxon>
        <taxon>Pseudomonadati</taxon>
        <taxon>Bacteroidota</taxon>
        <taxon>Flavobacteriia</taxon>
        <taxon>Flavobacteriales</taxon>
        <taxon>Flavobacteriaceae</taxon>
        <taxon>Tenacibaculum</taxon>
    </lineage>
</organism>
<dbReference type="EMBL" id="WAAU01000008">
    <property type="protein sequence ID" value="KAB1159757.1"/>
    <property type="molecule type" value="Genomic_DNA"/>
</dbReference>
<keyword evidence="2" id="KW-1185">Reference proteome</keyword>
<evidence type="ECO:0000313" key="1">
    <source>
        <dbReference type="EMBL" id="KAB1159757.1"/>
    </source>
</evidence>
<dbReference type="AlphaFoldDB" id="A0A7J5AQC8"/>
<proteinExistence type="predicted"/>
<sequence>MKKLKSFSTLAITKIKKLIIYPRLFRLNNIAKQHMESFNYHFNIVDKTSDEFLKSKHQKLLIEHLANLEKVNKKISLLESL</sequence>
<dbReference type="Proteomes" id="UP000467305">
    <property type="component" value="Unassembled WGS sequence"/>
</dbReference>
<name>A0A7J5AQC8_9FLAO</name>
<protein>
    <submittedName>
        <fullName evidence="1">Uncharacterized protein</fullName>
    </submittedName>
</protein>
<evidence type="ECO:0000313" key="2">
    <source>
        <dbReference type="Proteomes" id="UP000467305"/>
    </source>
</evidence>